<sequence length="108" mass="11856">MNPESPIASPVEVPRHGYTDHSMAELLDGLHERTGLARGISKLERARGRGLNSRRFEGRRVEVTALRSRGRAGFEVRGVAVTGVRGRRVERQEAGAGQEAGPQKQTEQ</sequence>
<dbReference type="EMBL" id="PGOL01002593">
    <property type="protein sequence ID" value="PKI46742.1"/>
    <property type="molecule type" value="Genomic_DNA"/>
</dbReference>
<dbReference type="Proteomes" id="UP000233551">
    <property type="component" value="Unassembled WGS sequence"/>
</dbReference>
<protein>
    <submittedName>
        <fullName evidence="2">Uncharacterized protein</fullName>
    </submittedName>
</protein>
<reference evidence="2 3" key="1">
    <citation type="submission" date="2017-11" db="EMBL/GenBank/DDBJ databases">
        <title>De-novo sequencing of pomegranate (Punica granatum L.) genome.</title>
        <authorList>
            <person name="Akparov Z."/>
            <person name="Amiraslanov A."/>
            <person name="Hajiyeva S."/>
            <person name="Abbasov M."/>
            <person name="Kaur K."/>
            <person name="Hamwieh A."/>
            <person name="Solovyev V."/>
            <person name="Salamov A."/>
            <person name="Braich B."/>
            <person name="Kosarev P."/>
            <person name="Mahmoud A."/>
            <person name="Hajiyev E."/>
            <person name="Babayeva S."/>
            <person name="Izzatullayeva V."/>
            <person name="Mammadov A."/>
            <person name="Mammadov A."/>
            <person name="Sharifova S."/>
            <person name="Ojaghi J."/>
            <person name="Eynullazada K."/>
            <person name="Bayramov B."/>
            <person name="Abdulazimova A."/>
            <person name="Shahmuradov I."/>
        </authorList>
    </citation>
    <scope>NUCLEOTIDE SEQUENCE [LARGE SCALE GENOMIC DNA]</scope>
    <source>
        <strain evidence="3">cv. AG2017</strain>
        <tissue evidence="2">Leaf</tissue>
    </source>
</reference>
<feature type="region of interest" description="Disordered" evidence="1">
    <location>
        <begin position="86"/>
        <end position="108"/>
    </location>
</feature>
<gene>
    <name evidence="2" type="ORF">CRG98_032882</name>
</gene>
<accession>A0A2I0IRX9</accession>
<keyword evidence="3" id="KW-1185">Reference proteome</keyword>
<organism evidence="2 3">
    <name type="scientific">Punica granatum</name>
    <name type="common">Pomegranate</name>
    <dbReference type="NCBI Taxonomy" id="22663"/>
    <lineage>
        <taxon>Eukaryota</taxon>
        <taxon>Viridiplantae</taxon>
        <taxon>Streptophyta</taxon>
        <taxon>Embryophyta</taxon>
        <taxon>Tracheophyta</taxon>
        <taxon>Spermatophyta</taxon>
        <taxon>Magnoliopsida</taxon>
        <taxon>eudicotyledons</taxon>
        <taxon>Gunneridae</taxon>
        <taxon>Pentapetalae</taxon>
        <taxon>rosids</taxon>
        <taxon>malvids</taxon>
        <taxon>Myrtales</taxon>
        <taxon>Lythraceae</taxon>
        <taxon>Punica</taxon>
    </lineage>
</organism>
<evidence type="ECO:0000313" key="2">
    <source>
        <dbReference type="EMBL" id="PKI46742.1"/>
    </source>
</evidence>
<name>A0A2I0IRX9_PUNGR</name>
<dbReference type="AlphaFoldDB" id="A0A2I0IRX9"/>
<proteinExistence type="predicted"/>
<comment type="caution">
    <text evidence="2">The sequence shown here is derived from an EMBL/GenBank/DDBJ whole genome shotgun (WGS) entry which is preliminary data.</text>
</comment>
<evidence type="ECO:0000313" key="3">
    <source>
        <dbReference type="Proteomes" id="UP000233551"/>
    </source>
</evidence>
<evidence type="ECO:0000256" key="1">
    <source>
        <dbReference type="SAM" id="MobiDB-lite"/>
    </source>
</evidence>